<feature type="domain" description="Nitroreductase" evidence="5">
    <location>
        <begin position="42"/>
        <end position="200"/>
    </location>
</feature>
<dbReference type="PATRIC" id="fig|1202724.3.peg.333"/>
<dbReference type="InterPro" id="IPR029479">
    <property type="entry name" value="Nitroreductase"/>
</dbReference>
<evidence type="ECO:0000259" key="5">
    <source>
        <dbReference type="Pfam" id="PF00881"/>
    </source>
</evidence>
<dbReference type="PANTHER" id="PTHR23026">
    <property type="entry name" value="NADPH NITROREDUCTASE"/>
    <property type="match status" value="1"/>
</dbReference>
<sequence length="219" mass="24260">MPMKKIFMFCLFAAIAVSCNDSPPVQQTTYTGSQKEAILNNILTRRSIRKYTTQQVSKAQIDTIMKSAIYAPSALNKQPWEVRVVQNPEILKEINQRFLNFAEGKEFQGSAAHYKEPGFSIFHNAPTLIVIARDKSSDISYLDSGIILQNILLSSHAIGLGTCPLGTLVPILNNPDNKDILELLNIPDGYEVAINISLGYPAEAPVAPKRFAQKVKIIE</sequence>
<evidence type="ECO:0000256" key="2">
    <source>
        <dbReference type="ARBA" id="ARBA00022643"/>
    </source>
</evidence>
<dbReference type="SUPFAM" id="SSF55469">
    <property type="entry name" value="FMN-dependent nitroreductase-like"/>
    <property type="match status" value="1"/>
</dbReference>
<feature type="chain" id="PRO_5005818315" description="Nitroreductase domain-containing protein" evidence="4">
    <location>
        <begin position="20"/>
        <end position="219"/>
    </location>
</feature>
<dbReference type="InterPro" id="IPR000415">
    <property type="entry name" value="Nitroreductase-like"/>
</dbReference>
<dbReference type="Pfam" id="PF00881">
    <property type="entry name" value="Nitroreductase"/>
    <property type="match status" value="1"/>
</dbReference>
<keyword evidence="7" id="KW-1185">Reference proteome</keyword>
<dbReference type="CDD" id="cd02136">
    <property type="entry name" value="PnbA_NfnB-like"/>
    <property type="match status" value="1"/>
</dbReference>
<dbReference type="InterPro" id="IPR050627">
    <property type="entry name" value="Nitroreductase/BluB"/>
</dbReference>
<evidence type="ECO:0000256" key="1">
    <source>
        <dbReference type="ARBA" id="ARBA00022630"/>
    </source>
</evidence>
<proteinExistence type="predicted"/>
<dbReference type="Proteomes" id="UP000037755">
    <property type="component" value="Unassembled WGS sequence"/>
</dbReference>
<name>A0A0M8MFU3_9FLAO</name>
<dbReference type="AlphaFoldDB" id="A0A0M8MFU3"/>
<evidence type="ECO:0000313" key="6">
    <source>
        <dbReference type="EMBL" id="KOS04887.1"/>
    </source>
</evidence>
<dbReference type="STRING" id="1202724.AM493_01640"/>
<dbReference type="Gene3D" id="3.40.109.10">
    <property type="entry name" value="NADH Oxidase"/>
    <property type="match status" value="1"/>
</dbReference>
<feature type="signal peptide" evidence="4">
    <location>
        <begin position="1"/>
        <end position="19"/>
    </location>
</feature>
<keyword evidence="1" id="KW-0285">Flavoprotein</keyword>
<accession>A0A0M8MFU3</accession>
<reference evidence="6 7" key="1">
    <citation type="submission" date="2015-08" db="EMBL/GenBank/DDBJ databases">
        <title>Whole genome sequence of Flavobacterium akiainvivens IK-1T, from decaying Wikstroemia oahuensis, an endemic Hawaiian shrub.</title>
        <authorList>
            <person name="Wan X."/>
            <person name="Hou S."/>
            <person name="Saito J."/>
            <person name="Donachie S."/>
        </authorList>
    </citation>
    <scope>NUCLEOTIDE SEQUENCE [LARGE SCALE GENOMIC DNA]</scope>
    <source>
        <strain evidence="6 7">IK-1</strain>
    </source>
</reference>
<evidence type="ECO:0000256" key="4">
    <source>
        <dbReference type="SAM" id="SignalP"/>
    </source>
</evidence>
<keyword evidence="3" id="KW-0560">Oxidoreductase</keyword>
<gene>
    <name evidence="6" type="ORF">AM493_01640</name>
</gene>
<dbReference type="GO" id="GO:0016491">
    <property type="term" value="F:oxidoreductase activity"/>
    <property type="evidence" value="ECO:0007669"/>
    <property type="project" value="UniProtKB-KW"/>
</dbReference>
<protein>
    <recommendedName>
        <fullName evidence="5">Nitroreductase domain-containing protein</fullName>
    </recommendedName>
</protein>
<dbReference type="EMBL" id="LIYD01000005">
    <property type="protein sequence ID" value="KOS04887.1"/>
    <property type="molecule type" value="Genomic_DNA"/>
</dbReference>
<comment type="caution">
    <text evidence="6">The sequence shown here is derived from an EMBL/GenBank/DDBJ whole genome shotgun (WGS) entry which is preliminary data.</text>
</comment>
<evidence type="ECO:0000256" key="3">
    <source>
        <dbReference type="ARBA" id="ARBA00023002"/>
    </source>
</evidence>
<keyword evidence="4" id="KW-0732">Signal</keyword>
<keyword evidence="2" id="KW-0288">FMN</keyword>
<dbReference type="PROSITE" id="PS51257">
    <property type="entry name" value="PROKAR_LIPOPROTEIN"/>
    <property type="match status" value="1"/>
</dbReference>
<dbReference type="PANTHER" id="PTHR23026:SF90">
    <property type="entry name" value="IODOTYROSINE DEIODINASE 1"/>
    <property type="match status" value="1"/>
</dbReference>
<organism evidence="6 7">
    <name type="scientific">Flavobacterium akiainvivens</name>
    <dbReference type="NCBI Taxonomy" id="1202724"/>
    <lineage>
        <taxon>Bacteria</taxon>
        <taxon>Pseudomonadati</taxon>
        <taxon>Bacteroidota</taxon>
        <taxon>Flavobacteriia</taxon>
        <taxon>Flavobacteriales</taxon>
        <taxon>Flavobacteriaceae</taxon>
        <taxon>Flavobacterium</taxon>
    </lineage>
</organism>
<evidence type="ECO:0000313" key="7">
    <source>
        <dbReference type="Proteomes" id="UP000037755"/>
    </source>
</evidence>